<keyword evidence="4" id="KW-0010">Activator</keyword>
<evidence type="ECO:0000256" key="1">
    <source>
        <dbReference type="ARBA" id="ARBA00022490"/>
    </source>
</evidence>
<dbReference type="Proteomes" id="UP000183410">
    <property type="component" value="Unassembled WGS sequence"/>
</dbReference>
<evidence type="ECO:0000256" key="5">
    <source>
        <dbReference type="ARBA" id="ARBA00023163"/>
    </source>
</evidence>
<dbReference type="InterPro" id="IPR003313">
    <property type="entry name" value="AraC-bd"/>
</dbReference>
<keyword evidence="1" id="KW-0963">Cytoplasm</keyword>
<organism evidence="7 8">
    <name type="scientific">Paenibacillus algorifonticola</name>
    <dbReference type="NCBI Taxonomy" id="684063"/>
    <lineage>
        <taxon>Bacteria</taxon>
        <taxon>Bacillati</taxon>
        <taxon>Bacillota</taxon>
        <taxon>Bacilli</taxon>
        <taxon>Bacillales</taxon>
        <taxon>Paenibacillaceae</taxon>
        <taxon>Paenibacillus</taxon>
    </lineage>
</organism>
<evidence type="ECO:0000256" key="3">
    <source>
        <dbReference type="ARBA" id="ARBA00023125"/>
    </source>
</evidence>
<protein>
    <submittedName>
        <fullName evidence="7">AraC-type DNA-binding protein</fullName>
    </submittedName>
</protein>
<dbReference type="InterPro" id="IPR018060">
    <property type="entry name" value="HTH_AraC"/>
</dbReference>
<keyword evidence="2" id="KW-0805">Transcription regulation</keyword>
<dbReference type="GO" id="GO:0043565">
    <property type="term" value="F:sequence-specific DNA binding"/>
    <property type="evidence" value="ECO:0007669"/>
    <property type="project" value="InterPro"/>
</dbReference>
<keyword evidence="5" id="KW-0804">Transcription</keyword>
<accession>A0A1I2EYN5</accession>
<gene>
    <name evidence="7" type="ORF">SAMN04487969_110166</name>
</gene>
<dbReference type="PROSITE" id="PS01124">
    <property type="entry name" value="HTH_ARAC_FAMILY_2"/>
    <property type="match status" value="1"/>
</dbReference>
<dbReference type="InterPro" id="IPR050204">
    <property type="entry name" value="AraC_XylS_family_regulators"/>
</dbReference>
<dbReference type="SUPFAM" id="SSF51215">
    <property type="entry name" value="Regulatory protein AraC"/>
    <property type="match status" value="1"/>
</dbReference>
<dbReference type="Pfam" id="PF02311">
    <property type="entry name" value="AraC_binding"/>
    <property type="match status" value="1"/>
</dbReference>
<dbReference type="PANTHER" id="PTHR46796:SF13">
    <property type="entry name" value="HTH-TYPE TRANSCRIPTIONAL ACTIVATOR RHAS"/>
    <property type="match status" value="1"/>
</dbReference>
<dbReference type="Gene3D" id="1.10.10.60">
    <property type="entry name" value="Homeodomain-like"/>
    <property type="match status" value="2"/>
</dbReference>
<proteinExistence type="predicted"/>
<evidence type="ECO:0000256" key="2">
    <source>
        <dbReference type="ARBA" id="ARBA00023015"/>
    </source>
</evidence>
<dbReference type="InterPro" id="IPR037923">
    <property type="entry name" value="HTH-like"/>
</dbReference>
<keyword evidence="8" id="KW-1185">Reference proteome</keyword>
<sequence>MSAYREKAIHAWTPESVRLAATPSSFAKSALFYIQEIGHFQAFSPYYTEREQLESFLLVYTLAGAGRLTYRDVTYELRPHQLFFIDCMSYQHYAADAAAGGNWELLWVHLSGSTTREYYEQFAAGCPPVLTLQPDCRIQACLMQLLQINRQKSTRTELTSSVLLAELLTEVLLAAQEPELLSVELPPYISAIIGELEQHYAQKMTLDQLARRHAVSKYHLAKQFKRYTGFSPHEYVIGIRISQAKELLKYSNQPVAEIALMVGIDNVSHFINLFKAREGVTPLVYRKQWQPSSIR</sequence>
<dbReference type="RefSeq" id="WP_046229038.1">
    <property type="nucleotide sequence ID" value="NZ_FONN01000010.1"/>
</dbReference>
<dbReference type="SMART" id="SM00342">
    <property type="entry name" value="HTH_ARAC"/>
    <property type="match status" value="1"/>
</dbReference>
<dbReference type="InterPro" id="IPR018062">
    <property type="entry name" value="HTH_AraC-typ_CS"/>
</dbReference>
<keyword evidence="3 7" id="KW-0238">DNA-binding</keyword>
<feature type="domain" description="HTH araC/xylS-type" evidence="6">
    <location>
        <begin position="190"/>
        <end position="288"/>
    </location>
</feature>
<dbReference type="PROSITE" id="PS00041">
    <property type="entry name" value="HTH_ARAC_FAMILY_1"/>
    <property type="match status" value="1"/>
</dbReference>
<name>A0A1I2EYN5_9BACL</name>
<evidence type="ECO:0000259" key="6">
    <source>
        <dbReference type="PROSITE" id="PS01124"/>
    </source>
</evidence>
<reference evidence="8" key="1">
    <citation type="submission" date="2016-10" db="EMBL/GenBank/DDBJ databases">
        <authorList>
            <person name="Varghese N."/>
            <person name="Submissions S."/>
        </authorList>
    </citation>
    <scope>NUCLEOTIDE SEQUENCE [LARGE SCALE GENOMIC DNA]</scope>
    <source>
        <strain evidence="8">CGMCC 1.10223</strain>
    </source>
</reference>
<evidence type="ECO:0000313" key="7">
    <source>
        <dbReference type="EMBL" id="SFE98192.1"/>
    </source>
</evidence>
<evidence type="ECO:0000313" key="8">
    <source>
        <dbReference type="Proteomes" id="UP000183410"/>
    </source>
</evidence>
<dbReference type="Pfam" id="PF12833">
    <property type="entry name" value="HTH_18"/>
    <property type="match status" value="1"/>
</dbReference>
<dbReference type="GO" id="GO:0003700">
    <property type="term" value="F:DNA-binding transcription factor activity"/>
    <property type="evidence" value="ECO:0007669"/>
    <property type="project" value="InterPro"/>
</dbReference>
<dbReference type="SUPFAM" id="SSF46689">
    <property type="entry name" value="Homeodomain-like"/>
    <property type="match status" value="2"/>
</dbReference>
<dbReference type="Gene3D" id="2.60.120.280">
    <property type="entry name" value="Regulatory protein AraC"/>
    <property type="match status" value="1"/>
</dbReference>
<dbReference type="EMBL" id="FONN01000010">
    <property type="protein sequence ID" value="SFE98192.1"/>
    <property type="molecule type" value="Genomic_DNA"/>
</dbReference>
<dbReference type="AlphaFoldDB" id="A0A1I2EYN5"/>
<dbReference type="PANTHER" id="PTHR46796">
    <property type="entry name" value="HTH-TYPE TRANSCRIPTIONAL ACTIVATOR RHAS-RELATED"/>
    <property type="match status" value="1"/>
</dbReference>
<evidence type="ECO:0000256" key="4">
    <source>
        <dbReference type="ARBA" id="ARBA00023159"/>
    </source>
</evidence>
<dbReference type="InterPro" id="IPR009057">
    <property type="entry name" value="Homeodomain-like_sf"/>
</dbReference>